<dbReference type="Proteomes" id="UP000004691">
    <property type="component" value="Unassembled WGS sequence"/>
</dbReference>
<dbReference type="PROSITE" id="PS50975">
    <property type="entry name" value="ATP_GRASP"/>
    <property type="match status" value="1"/>
</dbReference>
<dbReference type="SUPFAM" id="SSF56059">
    <property type="entry name" value="Glutathione synthetase ATP-binding domain-like"/>
    <property type="match status" value="1"/>
</dbReference>
<dbReference type="STRING" id="882086.SacxiDRAFT_0230"/>
<dbReference type="HOGENOM" id="CLU_070819_0_1_11"/>
<evidence type="ECO:0000256" key="1">
    <source>
        <dbReference type="PROSITE-ProRule" id="PRU00409"/>
    </source>
</evidence>
<gene>
    <name evidence="3" type="ORF">SacxiDRAFT_0230</name>
</gene>
<keyword evidence="1" id="KW-0067">ATP-binding</keyword>
<dbReference type="RefSeq" id="WP_006236610.1">
    <property type="nucleotide sequence ID" value="NZ_JH636049.1"/>
</dbReference>
<dbReference type="EMBL" id="JH636049">
    <property type="protein sequence ID" value="EID52512.1"/>
    <property type="molecule type" value="Genomic_DNA"/>
</dbReference>
<dbReference type="InterPro" id="IPR011761">
    <property type="entry name" value="ATP-grasp"/>
</dbReference>
<dbReference type="GO" id="GO:0046872">
    <property type="term" value="F:metal ion binding"/>
    <property type="evidence" value="ECO:0007669"/>
    <property type="project" value="InterPro"/>
</dbReference>
<evidence type="ECO:0000313" key="4">
    <source>
        <dbReference type="Proteomes" id="UP000004691"/>
    </source>
</evidence>
<sequence length="290" mass="30556">MTAKVLFAGCRDLPEGTGDEHGAAKVLTEAGTEVRWAVWDDPQVPFADADLVVLRATWDYLERHEEFLAWCESVPCLRNSAAVVRWNTDKRYLLDLAAAGVPVVPTDVVVPGAAVPWPDGEFVVKPAVGAGSRGARRFGPGERMRATAHVRALHDDGRAALVQPYQADVDTNGETALVFVGGVYSHAFTKAAMLTGPEGDSAGSAGAEKLTAADPEPEQLAAAEETLDAATGLLGMTRGDLLYARVDVVTGHDGAPLLLELELTEPYLGFAHAEGAAASRFASAVRAQLG</sequence>
<proteinExistence type="predicted"/>
<protein>
    <recommendedName>
        <fullName evidence="2">ATP-grasp domain-containing protein</fullName>
    </recommendedName>
</protein>
<evidence type="ECO:0000259" key="2">
    <source>
        <dbReference type="PROSITE" id="PS50975"/>
    </source>
</evidence>
<keyword evidence="1" id="KW-0547">Nucleotide-binding</keyword>
<keyword evidence="4" id="KW-1185">Reference proteome</keyword>
<name>I0UXA9_9PSEU</name>
<dbReference type="AlphaFoldDB" id="I0UXA9"/>
<dbReference type="PANTHER" id="PTHR39217">
    <property type="match status" value="1"/>
</dbReference>
<dbReference type="GO" id="GO:0005524">
    <property type="term" value="F:ATP binding"/>
    <property type="evidence" value="ECO:0007669"/>
    <property type="project" value="UniProtKB-UniRule"/>
</dbReference>
<feature type="domain" description="ATP-grasp" evidence="2">
    <location>
        <begin position="93"/>
        <end position="290"/>
    </location>
</feature>
<dbReference type="PANTHER" id="PTHR39217:SF1">
    <property type="entry name" value="GLUTATHIONE SYNTHETASE"/>
    <property type="match status" value="1"/>
</dbReference>
<reference evidence="3 4" key="1">
    <citation type="submission" date="2012-01" db="EMBL/GenBank/DDBJ databases">
        <title>Improved High-Quality Draft sequence of Saccharomonospora xinjiangensis XJ-54.</title>
        <authorList>
            <consortium name="US DOE Joint Genome Institute"/>
            <person name="Lucas S."/>
            <person name="Han J."/>
            <person name="Lapidus A."/>
            <person name="Cheng J.-F."/>
            <person name="Goodwin L."/>
            <person name="Pitluck S."/>
            <person name="Peters L."/>
            <person name="Mikhailova N."/>
            <person name="Teshima H."/>
            <person name="Detter J.C."/>
            <person name="Han C."/>
            <person name="Tapia R."/>
            <person name="Land M."/>
            <person name="Hauser L."/>
            <person name="Kyrpides N."/>
            <person name="Ivanova N."/>
            <person name="Pagani I."/>
            <person name="Brambilla E.-M."/>
            <person name="Klenk H.-P."/>
            <person name="Woyke T."/>
        </authorList>
    </citation>
    <scope>NUCLEOTIDE SEQUENCE [LARGE SCALE GENOMIC DNA]</scope>
    <source>
        <strain evidence="3 4">XJ-54</strain>
    </source>
</reference>
<accession>I0UXA9</accession>
<dbReference type="OrthoDB" id="3373978at2"/>
<dbReference type="eggNOG" id="COG0189">
    <property type="taxonomic scope" value="Bacteria"/>
</dbReference>
<evidence type="ECO:0000313" key="3">
    <source>
        <dbReference type="EMBL" id="EID52512.1"/>
    </source>
</evidence>
<organism evidence="3 4">
    <name type="scientific">Saccharomonospora xinjiangensis XJ-54</name>
    <dbReference type="NCBI Taxonomy" id="882086"/>
    <lineage>
        <taxon>Bacteria</taxon>
        <taxon>Bacillati</taxon>
        <taxon>Actinomycetota</taxon>
        <taxon>Actinomycetes</taxon>
        <taxon>Pseudonocardiales</taxon>
        <taxon>Pseudonocardiaceae</taxon>
        <taxon>Saccharomonospora</taxon>
    </lineage>
</organism>
<dbReference type="InterPro" id="IPR053191">
    <property type="entry name" value="DcsG_Biosynth_Enzyme"/>
</dbReference>